<evidence type="ECO:0000313" key="2">
    <source>
        <dbReference type="EMBL" id="TKC45302.1"/>
    </source>
</evidence>
<keyword evidence="1" id="KW-0812">Transmembrane</keyword>
<comment type="caution">
    <text evidence="2">The sequence shown here is derived from an EMBL/GenBank/DDBJ whole genome shotgun (WGS) entry which is preliminary data.</text>
</comment>
<dbReference type="AlphaFoldDB" id="A0A4U1F751"/>
<feature type="non-terminal residue" evidence="2">
    <location>
        <position position="1"/>
    </location>
</feature>
<proteinExistence type="predicted"/>
<dbReference type="Pfam" id="PF00429">
    <property type="entry name" value="TLV_coat"/>
    <property type="match status" value="1"/>
</dbReference>
<dbReference type="EMBL" id="RWIC01000335">
    <property type="protein sequence ID" value="TKC45302.1"/>
    <property type="molecule type" value="Genomic_DNA"/>
</dbReference>
<evidence type="ECO:0000313" key="3">
    <source>
        <dbReference type="Proteomes" id="UP000308365"/>
    </source>
</evidence>
<keyword evidence="1" id="KW-1133">Transmembrane helix</keyword>
<dbReference type="SUPFAM" id="SSF58069">
    <property type="entry name" value="Virus ectodomain"/>
    <property type="match status" value="1"/>
</dbReference>
<dbReference type="Gene3D" id="1.10.287.210">
    <property type="match status" value="1"/>
</dbReference>
<gene>
    <name evidence="2" type="ORF">EI555_005289</name>
</gene>
<dbReference type="PANTHER" id="PTHR10424">
    <property type="entry name" value="VIRAL ENVELOPE PROTEIN"/>
    <property type="match status" value="1"/>
</dbReference>
<organism evidence="2 3">
    <name type="scientific">Monodon monoceros</name>
    <name type="common">Narwhal</name>
    <name type="synonym">Ceratodon monodon</name>
    <dbReference type="NCBI Taxonomy" id="40151"/>
    <lineage>
        <taxon>Eukaryota</taxon>
        <taxon>Metazoa</taxon>
        <taxon>Chordata</taxon>
        <taxon>Craniata</taxon>
        <taxon>Vertebrata</taxon>
        <taxon>Euteleostomi</taxon>
        <taxon>Mammalia</taxon>
        <taxon>Eutheria</taxon>
        <taxon>Laurasiatheria</taxon>
        <taxon>Artiodactyla</taxon>
        <taxon>Whippomorpha</taxon>
        <taxon>Cetacea</taxon>
        <taxon>Odontoceti</taxon>
        <taxon>Monodontidae</taxon>
        <taxon>Monodon</taxon>
    </lineage>
</organism>
<evidence type="ECO:0000256" key="1">
    <source>
        <dbReference type="SAM" id="Phobius"/>
    </source>
</evidence>
<feature type="transmembrane region" description="Helical" evidence="1">
    <location>
        <begin position="168"/>
        <end position="190"/>
    </location>
</feature>
<keyword evidence="1" id="KW-0472">Membrane</keyword>
<reference evidence="3" key="1">
    <citation type="journal article" date="2019" name="IScience">
        <title>Narwhal Genome Reveals Long-Term Low Genetic Diversity despite Current Large Abundance Size.</title>
        <authorList>
            <person name="Westbury M.V."/>
            <person name="Petersen B."/>
            <person name="Garde E."/>
            <person name="Heide-Jorgensen M.P."/>
            <person name="Lorenzen E.D."/>
        </authorList>
    </citation>
    <scope>NUCLEOTIDE SEQUENCE [LARGE SCALE GENOMIC DNA]</scope>
</reference>
<name>A0A4U1F751_MONMO</name>
<sequence>SLAAPSGYGWICGTPQNEGPKTSAPQGKFGPCVNAYSYINNEGHWINTGKNRTGTGLSAPWGGFAYHEVTLENLTNTLKSLALTTGDALKRLSTSLNSLASVVMDNRLALDCLLAEQGCICTVINETYCTYVNKSGQTKMDNKKIYEQASWLHCYNKPYLVPAPPGPVMIMLLFLLFRPCVFNLLVKFVSSRLQQFHVKMMA</sequence>
<dbReference type="Proteomes" id="UP000308365">
    <property type="component" value="Unassembled WGS sequence"/>
</dbReference>
<dbReference type="PANTHER" id="PTHR10424:SF74">
    <property type="entry name" value="ENDOGENOUS RETROVIRUS GROUP V MEMBER 2 ENV POLYPROTEIN"/>
    <property type="match status" value="1"/>
</dbReference>
<protein>
    <submittedName>
        <fullName evidence="2">Uncharacterized protein</fullName>
    </submittedName>
</protein>
<accession>A0A4U1F751</accession>
<dbReference type="InterPro" id="IPR018154">
    <property type="entry name" value="TLV/ENV_coat_polyprotein"/>
</dbReference>
<feature type="non-terminal residue" evidence="2">
    <location>
        <position position="202"/>
    </location>
</feature>